<keyword evidence="2" id="KW-1185">Reference proteome</keyword>
<name>A0ACC2F1S7_DALPE</name>
<reference evidence="1" key="1">
    <citation type="submission" date="2021-05" db="EMBL/GenBank/DDBJ databases">
        <authorList>
            <person name="Pan Q."/>
            <person name="Jouanno E."/>
            <person name="Zahm M."/>
            <person name="Klopp C."/>
            <person name="Cabau C."/>
            <person name="Louis A."/>
            <person name="Berthelot C."/>
            <person name="Parey E."/>
            <person name="Roest Crollius H."/>
            <person name="Montfort J."/>
            <person name="Robinson-Rechavi M."/>
            <person name="Bouchez O."/>
            <person name="Lampietro C."/>
            <person name="Lopez Roques C."/>
            <person name="Donnadieu C."/>
            <person name="Postlethwait J."/>
            <person name="Bobe J."/>
            <person name="Dillon D."/>
            <person name="Chandos A."/>
            <person name="von Hippel F."/>
            <person name="Guiguen Y."/>
        </authorList>
    </citation>
    <scope>NUCLEOTIDE SEQUENCE</scope>
    <source>
        <strain evidence="1">YG-Jan2019</strain>
    </source>
</reference>
<protein>
    <submittedName>
        <fullName evidence="1">Uncharacterized protein</fullName>
    </submittedName>
</protein>
<organism evidence="1 2">
    <name type="scientific">Dallia pectoralis</name>
    <name type="common">Alaska blackfish</name>
    <dbReference type="NCBI Taxonomy" id="75939"/>
    <lineage>
        <taxon>Eukaryota</taxon>
        <taxon>Metazoa</taxon>
        <taxon>Chordata</taxon>
        <taxon>Craniata</taxon>
        <taxon>Vertebrata</taxon>
        <taxon>Euteleostomi</taxon>
        <taxon>Actinopterygii</taxon>
        <taxon>Neopterygii</taxon>
        <taxon>Teleostei</taxon>
        <taxon>Protacanthopterygii</taxon>
        <taxon>Esociformes</taxon>
        <taxon>Umbridae</taxon>
        <taxon>Dallia</taxon>
    </lineage>
</organism>
<accession>A0ACC2F1S7</accession>
<proteinExistence type="predicted"/>
<gene>
    <name evidence="1" type="ORF">DPEC_G00349450</name>
</gene>
<dbReference type="Proteomes" id="UP001157502">
    <property type="component" value="Chromosome 36"/>
</dbReference>
<comment type="caution">
    <text evidence="1">The sequence shown here is derived from an EMBL/GenBank/DDBJ whole genome shotgun (WGS) entry which is preliminary data.</text>
</comment>
<evidence type="ECO:0000313" key="1">
    <source>
        <dbReference type="EMBL" id="KAJ7985185.1"/>
    </source>
</evidence>
<dbReference type="EMBL" id="CM055763">
    <property type="protein sequence ID" value="KAJ7985185.1"/>
    <property type="molecule type" value="Genomic_DNA"/>
</dbReference>
<evidence type="ECO:0000313" key="2">
    <source>
        <dbReference type="Proteomes" id="UP001157502"/>
    </source>
</evidence>
<sequence length="227" mass="24591">MKPSDNDEPTMISHSSSDSDIELIPLEPTIRPGRSTLIQVKPCEIPASAWTDDIPVKSSIDESMESERKPLVIFRPHEDEVSSCDESDDTTLVSSSGSESDATPPQPTVQSAGGTLIQVRPYEESCSSTDSHEHIIESAVDDVLTRCFGEEICSSGEPDDIHQKSSSDRDRECSVEPIEEICSSSETDHISFSSVSDCVSEPGRHAPASTPAAPCVRRNRLGRNFAA</sequence>